<reference evidence="1 2" key="1">
    <citation type="submission" date="2023-05" db="EMBL/GenBank/DDBJ databases">
        <title>B98-5 Cell Line De Novo Hybrid Assembly: An Optical Mapping Approach.</title>
        <authorList>
            <person name="Kananen K."/>
            <person name="Auerbach J.A."/>
            <person name="Kautto E."/>
            <person name="Blachly J.S."/>
        </authorList>
    </citation>
    <scope>NUCLEOTIDE SEQUENCE [LARGE SCALE GENOMIC DNA]</scope>
    <source>
        <strain evidence="1">B95-8</strain>
        <tissue evidence="1">Cell line</tissue>
    </source>
</reference>
<proteinExistence type="predicted"/>
<comment type="caution">
    <text evidence="1">The sequence shown here is derived from an EMBL/GenBank/DDBJ whole genome shotgun (WGS) entry which is preliminary data.</text>
</comment>
<gene>
    <name evidence="1" type="ORF">P7K49_006923</name>
</gene>
<keyword evidence="2" id="KW-1185">Reference proteome</keyword>
<sequence length="165" mass="18226">MYYNFCATGAELEAASKALDRHLPTGLEASGIRATCGIVNSKTDCYCHSPLISHLLAIAALPETHTDGLAFTRHYELLNRERMGNHENILKEISAGMAEGGTELGCRELVEVVQPHHIKHHKLGYRVTVLLPTGSDLIVQLGEEMGARKEVYSPRMLMPSPFRKC</sequence>
<dbReference type="EMBL" id="JASSZA010000003">
    <property type="protein sequence ID" value="KAK2116297.1"/>
    <property type="molecule type" value="Genomic_DNA"/>
</dbReference>
<name>A0ABQ9W3T1_SAGOE</name>
<evidence type="ECO:0000313" key="2">
    <source>
        <dbReference type="Proteomes" id="UP001266305"/>
    </source>
</evidence>
<protein>
    <submittedName>
        <fullName evidence="1">Uncharacterized protein</fullName>
    </submittedName>
</protein>
<accession>A0ABQ9W3T1</accession>
<evidence type="ECO:0000313" key="1">
    <source>
        <dbReference type="EMBL" id="KAK2116297.1"/>
    </source>
</evidence>
<dbReference type="Proteomes" id="UP001266305">
    <property type="component" value="Unassembled WGS sequence"/>
</dbReference>
<organism evidence="1 2">
    <name type="scientific">Saguinus oedipus</name>
    <name type="common">Cotton-top tamarin</name>
    <name type="synonym">Oedipomidas oedipus</name>
    <dbReference type="NCBI Taxonomy" id="9490"/>
    <lineage>
        <taxon>Eukaryota</taxon>
        <taxon>Metazoa</taxon>
        <taxon>Chordata</taxon>
        <taxon>Craniata</taxon>
        <taxon>Vertebrata</taxon>
        <taxon>Euteleostomi</taxon>
        <taxon>Mammalia</taxon>
        <taxon>Eutheria</taxon>
        <taxon>Euarchontoglires</taxon>
        <taxon>Primates</taxon>
        <taxon>Haplorrhini</taxon>
        <taxon>Platyrrhini</taxon>
        <taxon>Cebidae</taxon>
        <taxon>Callitrichinae</taxon>
        <taxon>Saguinus</taxon>
    </lineage>
</organism>